<dbReference type="InterPro" id="IPR050135">
    <property type="entry name" value="dGTPase-like"/>
</dbReference>
<dbReference type="InterPro" id="IPR006674">
    <property type="entry name" value="HD_domain"/>
</dbReference>
<evidence type="ECO:0000256" key="1">
    <source>
        <dbReference type="ARBA" id="ARBA00022801"/>
    </source>
</evidence>
<reference evidence="4" key="1">
    <citation type="journal article" date="2019" name="Int. J. Syst. Evol. Microbiol.">
        <title>The Global Catalogue of Microorganisms (GCM) 10K type strain sequencing project: providing services to taxonomists for standard genome sequencing and annotation.</title>
        <authorList>
            <consortium name="The Broad Institute Genomics Platform"/>
            <consortium name="The Broad Institute Genome Sequencing Center for Infectious Disease"/>
            <person name="Wu L."/>
            <person name="Ma J."/>
        </authorList>
    </citation>
    <scope>NUCLEOTIDE SEQUENCE [LARGE SCALE GENOMIC DNA]</scope>
    <source>
        <strain evidence="4">JCM 16902</strain>
    </source>
</reference>
<keyword evidence="1" id="KW-0378">Hydrolase</keyword>
<name>A0ABP6ZED9_9ACTN</name>
<keyword evidence="4" id="KW-1185">Reference proteome</keyword>
<dbReference type="InterPro" id="IPR006261">
    <property type="entry name" value="dGTPase"/>
</dbReference>
<evidence type="ECO:0000259" key="2">
    <source>
        <dbReference type="PROSITE" id="PS51831"/>
    </source>
</evidence>
<dbReference type="PROSITE" id="PS51831">
    <property type="entry name" value="HD"/>
    <property type="match status" value="1"/>
</dbReference>
<dbReference type="InterPro" id="IPR026875">
    <property type="entry name" value="PHydrolase_assoc_dom"/>
</dbReference>
<dbReference type="NCBIfam" id="TIGR01353">
    <property type="entry name" value="dGTP_triPase"/>
    <property type="match status" value="1"/>
</dbReference>
<protein>
    <recommendedName>
        <fullName evidence="2">HD domain-containing protein</fullName>
    </recommendedName>
</protein>
<dbReference type="InterPro" id="IPR003607">
    <property type="entry name" value="HD/PDEase_dom"/>
</dbReference>
<dbReference type="PANTHER" id="PTHR11373:SF4">
    <property type="entry name" value="DEOXYNUCLEOSIDE TRIPHOSPHATE TRIPHOSPHOHYDROLASE SAMHD1"/>
    <property type="match status" value="1"/>
</dbReference>
<dbReference type="SMART" id="SM00471">
    <property type="entry name" value="HDc"/>
    <property type="match status" value="1"/>
</dbReference>
<dbReference type="PANTHER" id="PTHR11373">
    <property type="entry name" value="DEOXYNUCLEOSIDE TRIPHOSPHATE TRIPHOSPHOHYDROLASE"/>
    <property type="match status" value="1"/>
</dbReference>
<dbReference type="Proteomes" id="UP001501074">
    <property type="component" value="Unassembled WGS sequence"/>
</dbReference>
<evidence type="ECO:0000313" key="4">
    <source>
        <dbReference type="Proteomes" id="UP001501074"/>
    </source>
</evidence>
<accession>A0ABP6ZED9</accession>
<sequence>MSRTQDKRSACEKDCDRIMYSDELRRLAGVTQVFAADEMPLFHNRLTHTLKVQQLARRIAESINANHLPRRPATRRIDVAGVEAAALAHDLGHPPFGHIAEHELDKICRKWGLDGFEGNAQTFRILVKIAQRKPSTPGLVTSPITLRGVVKYPWLRVGEHQGASKWNAYVTERDTFQQFCSSSGAQSLEASIMDWADDITYAVHDLEDFIRARKVPLTSLLISGSGVGEQPGSESLEWARFYEYALGRVQDKVHKIIAISGQSAPDWTNIGQDIRAQLRIAFSDFAMPNTTAPDIAHLRQACSNLINKYVECIEFISLKDPIHVPTSARIEVELLKQLTWRYIIHDPQLATIQEGQVVLVRELTNTLIRWVLATYDDVEGKMRWPANLRRLVTIAEEDSQAHWMPQRNRAVRAVVDYVSSLTEVQASSLAERLLGRGRQSAMAPWVSY</sequence>
<dbReference type="EMBL" id="BAAAZO010000003">
    <property type="protein sequence ID" value="GAA3604421.1"/>
    <property type="molecule type" value="Genomic_DNA"/>
</dbReference>
<dbReference type="Pfam" id="PF13286">
    <property type="entry name" value="HD_assoc"/>
    <property type="match status" value="1"/>
</dbReference>
<dbReference type="CDD" id="cd00077">
    <property type="entry name" value="HDc"/>
    <property type="match status" value="1"/>
</dbReference>
<evidence type="ECO:0000313" key="3">
    <source>
        <dbReference type="EMBL" id="GAA3604421.1"/>
    </source>
</evidence>
<feature type="domain" description="HD" evidence="2">
    <location>
        <begin position="45"/>
        <end position="202"/>
    </location>
</feature>
<organism evidence="3 4">
    <name type="scientific">Kineosporia mesophila</name>
    <dbReference type="NCBI Taxonomy" id="566012"/>
    <lineage>
        <taxon>Bacteria</taxon>
        <taxon>Bacillati</taxon>
        <taxon>Actinomycetota</taxon>
        <taxon>Actinomycetes</taxon>
        <taxon>Kineosporiales</taxon>
        <taxon>Kineosporiaceae</taxon>
        <taxon>Kineosporia</taxon>
    </lineage>
</organism>
<dbReference type="SUPFAM" id="SSF109604">
    <property type="entry name" value="HD-domain/PDEase-like"/>
    <property type="match status" value="1"/>
</dbReference>
<comment type="caution">
    <text evidence="3">The sequence shown here is derived from an EMBL/GenBank/DDBJ whole genome shotgun (WGS) entry which is preliminary data.</text>
</comment>
<proteinExistence type="predicted"/>
<dbReference type="RefSeq" id="WP_231482937.1">
    <property type="nucleotide sequence ID" value="NZ_BAAAZO010000003.1"/>
</dbReference>
<dbReference type="Pfam" id="PF01966">
    <property type="entry name" value="HD"/>
    <property type="match status" value="1"/>
</dbReference>
<dbReference type="Gene3D" id="1.10.3210.10">
    <property type="entry name" value="Hypothetical protein af1432"/>
    <property type="match status" value="1"/>
</dbReference>
<gene>
    <name evidence="3" type="ORF">GCM10022223_20070</name>
</gene>